<dbReference type="NCBIfam" id="NF002346">
    <property type="entry name" value="PRK01305.2-3"/>
    <property type="match status" value="1"/>
</dbReference>
<dbReference type="InterPro" id="IPR017138">
    <property type="entry name" value="Asp_Glu_LeuTrfase"/>
</dbReference>
<dbReference type="PANTHER" id="PTHR21367:SF1">
    <property type="entry name" value="ARGINYL-TRNA--PROTEIN TRANSFERASE 1"/>
    <property type="match status" value="1"/>
</dbReference>
<dbReference type="InterPro" id="IPR016181">
    <property type="entry name" value="Acyl_CoA_acyltransferase"/>
</dbReference>
<sequence>MTIHEQAERPESGGSAIDTELERYFVDISVACPYGLGQRAVYHQALFPAIDDGTMGRLLANGYRRNGNCVYAMRCPTCRGCVPIRLRPEEFRPDRNQRRVWKKNSDVRAGVAPPAMTRENLALLDRFLRTRFPESRSTAEEYYSGFFITSISRCFEIRYRVKDRLVGVAIVDGSSRWLNAVYFYFDPDEGWRSPGTMNILYLINFCRSHKIDFFYLGYWIEQVGAMRYKAAFKPHELLVDHSWQRICR</sequence>
<dbReference type="InterPro" id="IPR007471">
    <property type="entry name" value="N-end_Aminoacyl_Trfase_N"/>
</dbReference>
<organism evidence="6">
    <name type="scientific">hydrothermal vent metagenome</name>
    <dbReference type="NCBI Taxonomy" id="652676"/>
    <lineage>
        <taxon>unclassified sequences</taxon>
        <taxon>metagenomes</taxon>
        <taxon>ecological metagenomes</taxon>
    </lineage>
</organism>
<dbReference type="PIRSF" id="PIRSF037208">
    <property type="entry name" value="ATE_pro_prd"/>
    <property type="match status" value="1"/>
</dbReference>
<dbReference type="Pfam" id="PF04377">
    <property type="entry name" value="ATE_C"/>
    <property type="match status" value="1"/>
</dbReference>
<evidence type="ECO:0000259" key="4">
    <source>
        <dbReference type="Pfam" id="PF04376"/>
    </source>
</evidence>
<dbReference type="EMBL" id="UOEY01000070">
    <property type="protein sequence ID" value="VAW39355.1"/>
    <property type="molecule type" value="Genomic_DNA"/>
</dbReference>
<dbReference type="GO" id="GO:0004057">
    <property type="term" value="F:arginyl-tRNA--protein transferase activity"/>
    <property type="evidence" value="ECO:0007669"/>
    <property type="project" value="UniProtKB-EC"/>
</dbReference>
<keyword evidence="3 6" id="KW-0012">Acyltransferase</keyword>
<dbReference type="PANTHER" id="PTHR21367">
    <property type="entry name" value="ARGININE-TRNA-PROTEIN TRANSFERASE 1"/>
    <property type="match status" value="1"/>
</dbReference>
<proteinExistence type="inferred from homology"/>
<accession>A0A3B0V700</accession>
<dbReference type="GO" id="GO:0005737">
    <property type="term" value="C:cytoplasm"/>
    <property type="evidence" value="ECO:0007669"/>
    <property type="project" value="TreeGrafter"/>
</dbReference>
<reference evidence="6" key="1">
    <citation type="submission" date="2018-06" db="EMBL/GenBank/DDBJ databases">
        <authorList>
            <person name="Zhirakovskaya E."/>
        </authorList>
    </citation>
    <scope>NUCLEOTIDE SEQUENCE</scope>
</reference>
<keyword evidence="2 6" id="KW-0808">Transferase</keyword>
<protein>
    <submittedName>
        <fullName evidence="6">Arginyl-tRNA--protein transferase</fullName>
        <ecNumber evidence="6">2.3.2.8</ecNumber>
    </submittedName>
</protein>
<dbReference type="AlphaFoldDB" id="A0A3B0V700"/>
<dbReference type="HAMAP" id="MF_00689">
    <property type="entry name" value="Bpt"/>
    <property type="match status" value="1"/>
</dbReference>
<dbReference type="SUPFAM" id="SSF55729">
    <property type="entry name" value="Acyl-CoA N-acyltransferases (Nat)"/>
    <property type="match status" value="1"/>
</dbReference>
<dbReference type="InterPro" id="IPR007472">
    <property type="entry name" value="N-end_Aminoacyl_Trfase_C"/>
</dbReference>
<dbReference type="GO" id="GO:0008914">
    <property type="term" value="F:leucyl-tRNA--protein transferase activity"/>
    <property type="evidence" value="ECO:0007669"/>
    <property type="project" value="InterPro"/>
</dbReference>
<evidence type="ECO:0000256" key="2">
    <source>
        <dbReference type="ARBA" id="ARBA00022679"/>
    </source>
</evidence>
<evidence type="ECO:0000259" key="5">
    <source>
        <dbReference type="Pfam" id="PF04377"/>
    </source>
</evidence>
<dbReference type="GO" id="GO:0071596">
    <property type="term" value="P:ubiquitin-dependent protein catabolic process via the N-end rule pathway"/>
    <property type="evidence" value="ECO:0007669"/>
    <property type="project" value="InterPro"/>
</dbReference>
<feature type="domain" description="N-end rule aminoacyl transferase C-terminal" evidence="5">
    <location>
        <begin position="119"/>
        <end position="238"/>
    </location>
</feature>
<evidence type="ECO:0000313" key="6">
    <source>
        <dbReference type="EMBL" id="VAW39355.1"/>
    </source>
</evidence>
<name>A0A3B0V700_9ZZZZ</name>
<dbReference type="Pfam" id="PF04376">
    <property type="entry name" value="ATE_N"/>
    <property type="match status" value="1"/>
</dbReference>
<dbReference type="InterPro" id="IPR030700">
    <property type="entry name" value="N-end_Aminoacyl_Trfase"/>
</dbReference>
<feature type="domain" description="N-end aminoacyl transferase N-terminal" evidence="4">
    <location>
        <begin position="31"/>
        <end position="99"/>
    </location>
</feature>
<evidence type="ECO:0000256" key="3">
    <source>
        <dbReference type="ARBA" id="ARBA00023315"/>
    </source>
</evidence>
<gene>
    <name evidence="6" type="ORF">MNBD_DELTA04-1378</name>
</gene>
<dbReference type="EC" id="2.3.2.8" evidence="6"/>
<keyword evidence="1" id="KW-0963">Cytoplasm</keyword>
<evidence type="ECO:0000256" key="1">
    <source>
        <dbReference type="ARBA" id="ARBA00022490"/>
    </source>
</evidence>